<evidence type="ECO:0000256" key="1">
    <source>
        <dbReference type="PROSITE-ProRule" id="PRU00169"/>
    </source>
</evidence>
<proteinExistence type="predicted"/>
<dbReference type="AlphaFoldDB" id="A0AB34IKC1"/>
<dbReference type="Gene3D" id="3.40.50.2300">
    <property type="match status" value="1"/>
</dbReference>
<feature type="region of interest" description="Disordered" evidence="2">
    <location>
        <begin position="219"/>
        <end position="245"/>
    </location>
</feature>
<protein>
    <recommendedName>
        <fullName evidence="3">Response regulatory domain-containing protein</fullName>
    </recommendedName>
</protein>
<accession>A0AB34IKC1</accession>
<feature type="compositionally biased region" description="Polar residues" evidence="2">
    <location>
        <begin position="226"/>
        <end position="242"/>
    </location>
</feature>
<gene>
    <name evidence="4" type="ORF">AB1Y20_012616</name>
</gene>
<dbReference type="PROSITE" id="PS50110">
    <property type="entry name" value="RESPONSE_REGULATORY"/>
    <property type="match status" value="1"/>
</dbReference>
<dbReference type="GO" id="GO:0000160">
    <property type="term" value="P:phosphorelay signal transduction system"/>
    <property type="evidence" value="ECO:0007669"/>
    <property type="project" value="InterPro"/>
</dbReference>
<evidence type="ECO:0000313" key="4">
    <source>
        <dbReference type="EMBL" id="KAL1499934.1"/>
    </source>
</evidence>
<dbReference type="SUPFAM" id="SSF47226">
    <property type="entry name" value="Histidine-containing phosphotransfer domain, HPT domain"/>
    <property type="match status" value="1"/>
</dbReference>
<dbReference type="InterPro" id="IPR011006">
    <property type="entry name" value="CheY-like_superfamily"/>
</dbReference>
<name>A0AB34IKC1_PRYPA</name>
<comment type="caution">
    <text evidence="4">The sequence shown here is derived from an EMBL/GenBank/DDBJ whole genome shotgun (WGS) entry which is preliminary data.</text>
</comment>
<keyword evidence="1" id="KW-0597">Phosphoprotein</keyword>
<feature type="modified residue" description="4-aspartylphosphate" evidence="1">
    <location>
        <position position="138"/>
    </location>
</feature>
<feature type="domain" description="Response regulatory" evidence="3">
    <location>
        <begin position="83"/>
        <end position="210"/>
    </location>
</feature>
<dbReference type="InterPro" id="IPR036641">
    <property type="entry name" value="HPT_dom_sf"/>
</dbReference>
<dbReference type="CDD" id="cd00156">
    <property type="entry name" value="REC"/>
    <property type="match status" value="1"/>
</dbReference>
<dbReference type="InterPro" id="IPR001789">
    <property type="entry name" value="Sig_transdc_resp-reg_receiver"/>
</dbReference>
<organism evidence="4 5">
    <name type="scientific">Prymnesium parvum</name>
    <name type="common">Toxic golden alga</name>
    <dbReference type="NCBI Taxonomy" id="97485"/>
    <lineage>
        <taxon>Eukaryota</taxon>
        <taxon>Haptista</taxon>
        <taxon>Haptophyta</taxon>
        <taxon>Prymnesiophyceae</taxon>
        <taxon>Prymnesiales</taxon>
        <taxon>Prymnesiaceae</taxon>
        <taxon>Prymnesium</taxon>
    </lineage>
</organism>
<evidence type="ECO:0000256" key="2">
    <source>
        <dbReference type="SAM" id="MobiDB-lite"/>
    </source>
</evidence>
<dbReference type="Proteomes" id="UP001515480">
    <property type="component" value="Unassembled WGS sequence"/>
</dbReference>
<evidence type="ECO:0000313" key="5">
    <source>
        <dbReference type="Proteomes" id="UP001515480"/>
    </source>
</evidence>
<dbReference type="SUPFAM" id="SSF52172">
    <property type="entry name" value="CheY-like"/>
    <property type="match status" value="1"/>
</dbReference>
<reference evidence="4 5" key="1">
    <citation type="journal article" date="2024" name="Science">
        <title>Giant polyketide synthase enzymes in the biosynthesis of giant marine polyether toxins.</title>
        <authorList>
            <person name="Fallon T.R."/>
            <person name="Shende V.V."/>
            <person name="Wierzbicki I.H."/>
            <person name="Pendleton A.L."/>
            <person name="Watervoot N.F."/>
            <person name="Auber R.P."/>
            <person name="Gonzalez D.J."/>
            <person name="Wisecaver J.H."/>
            <person name="Moore B.S."/>
        </authorList>
    </citation>
    <scope>NUCLEOTIDE SEQUENCE [LARGE SCALE GENOMIC DNA]</scope>
    <source>
        <strain evidence="4 5">12B1</strain>
    </source>
</reference>
<sequence length="360" mass="40122">MPKGGASSGLRQLLHPLLYSPEKETLGAWQVLGASETWPLAHKCAEILDGELQIKFHEEYVESVLSLPLYLGAKEVSLPSSLRIVTLDDDHVVRRLDQIQLQRLNVQVEVKGSTAEEILGFPDYVASLDPPPDVLIIDQNLDHPVSRMPLVKGSSLLPQLREMGFKGKIIIKSVDTRQEDRRSYLKDGANAVVDKVAVRRPDFFARAIRDVLDGKSLRRPSDDTDCCSSSGMSLDESFNQASGDRPSVPLVNEDFLATIPEAVLNSILTQSFCDEQLSSMEAQVASLKDSYERYDNDMRRVVHRLQGSATSLGLLRLEHELSKFKLCPSAHNLALIDQTYSDTKDHLLRGRFNSEQQSAN</sequence>
<keyword evidence="5" id="KW-1185">Reference proteome</keyword>
<dbReference type="EMBL" id="JBGBPQ010000024">
    <property type="protein sequence ID" value="KAL1499934.1"/>
    <property type="molecule type" value="Genomic_DNA"/>
</dbReference>
<evidence type="ECO:0000259" key="3">
    <source>
        <dbReference type="PROSITE" id="PS50110"/>
    </source>
</evidence>